<keyword evidence="3" id="KW-1185">Reference proteome</keyword>
<dbReference type="Gene3D" id="2.60.450.10">
    <property type="entry name" value="Lipopolysaccharide (LPS) transport protein A like domain"/>
    <property type="match status" value="1"/>
</dbReference>
<gene>
    <name evidence="2" type="primary">lptC</name>
    <name evidence="2" type="ORF">JX360_04565</name>
</gene>
<dbReference type="Pfam" id="PF03968">
    <property type="entry name" value="LptD_N"/>
    <property type="match status" value="1"/>
</dbReference>
<name>A0ABT0C8R3_THEVL</name>
<organism evidence="2 3">
    <name type="scientific">Thermostichus vulcanus str. 'Rupite'</name>
    <dbReference type="NCBI Taxonomy" id="2813851"/>
    <lineage>
        <taxon>Bacteria</taxon>
        <taxon>Bacillati</taxon>
        <taxon>Cyanobacteriota</taxon>
        <taxon>Cyanophyceae</taxon>
        <taxon>Thermostichales</taxon>
        <taxon>Thermostichaceae</taxon>
        <taxon>Thermostichus</taxon>
    </lineage>
</organism>
<dbReference type="InterPro" id="IPR005653">
    <property type="entry name" value="OstA-like_N"/>
</dbReference>
<reference evidence="2" key="1">
    <citation type="submission" date="2021-02" db="EMBL/GenBank/DDBJ databases">
        <title>The CRISPR/cas machinery reduction and long-range gene transfer in the hot spring cyanobacterium Synechococcus.</title>
        <authorList>
            <person name="Dvorak P."/>
            <person name="Jahodarova E."/>
            <person name="Hasler P."/>
            <person name="Poulickova A."/>
        </authorList>
    </citation>
    <scope>NUCLEOTIDE SEQUENCE</scope>
    <source>
        <strain evidence="2">Rupite</strain>
    </source>
</reference>
<feature type="domain" description="Organic solvent tolerance-like N-terminal" evidence="1">
    <location>
        <begin position="64"/>
        <end position="110"/>
    </location>
</feature>
<dbReference type="RefSeq" id="WP_244349412.1">
    <property type="nucleotide sequence ID" value="NZ_JAFIRA010000007.1"/>
</dbReference>
<protein>
    <submittedName>
        <fullName evidence="2">LPS export ABC transporter periplasmic protein LptC</fullName>
    </submittedName>
</protein>
<dbReference type="Proteomes" id="UP000830835">
    <property type="component" value="Unassembled WGS sequence"/>
</dbReference>
<evidence type="ECO:0000313" key="2">
    <source>
        <dbReference type="EMBL" id="MCJ2542182.1"/>
    </source>
</evidence>
<dbReference type="EMBL" id="JAFIRA010000007">
    <property type="protein sequence ID" value="MCJ2542182.1"/>
    <property type="molecule type" value="Genomic_DNA"/>
</dbReference>
<proteinExistence type="predicted"/>
<evidence type="ECO:0000313" key="3">
    <source>
        <dbReference type="Proteomes" id="UP000830835"/>
    </source>
</evidence>
<accession>A0ABT0C8R3</accession>
<sequence>MKLERNRCRNPLGGLLAVGLLLGAGIPAWGQNPRAISINADSQEANANTGVFTATGNVTLNFPAERLSARAQRAVYYSQEQRIELEGQVTISQGDNQLQAEKVIYRIDQGTIQAVPVAGRQVESIYVLPEPAPSP</sequence>
<comment type="caution">
    <text evidence="2">The sequence shown here is derived from an EMBL/GenBank/DDBJ whole genome shotgun (WGS) entry which is preliminary data.</text>
</comment>
<evidence type="ECO:0000259" key="1">
    <source>
        <dbReference type="Pfam" id="PF03968"/>
    </source>
</evidence>